<dbReference type="AlphaFoldDB" id="A0A9R1V2T3"/>
<protein>
    <submittedName>
        <fullName evidence="2">Uncharacterized protein</fullName>
    </submittedName>
</protein>
<evidence type="ECO:0000313" key="3">
    <source>
        <dbReference type="Proteomes" id="UP000235145"/>
    </source>
</evidence>
<sequence length="106" mass="12416">MHFASVNNANYRTRRTTIDNLKNQKDIWPATINQATEMSSPHFHHLYTTINLMVITHYTHVGFAFPCNYFASLILTSRIKFDLGFLKFLDLAPFFLIYFINKIRVG</sequence>
<organism evidence="2 3">
    <name type="scientific">Lactuca sativa</name>
    <name type="common">Garden lettuce</name>
    <dbReference type="NCBI Taxonomy" id="4236"/>
    <lineage>
        <taxon>Eukaryota</taxon>
        <taxon>Viridiplantae</taxon>
        <taxon>Streptophyta</taxon>
        <taxon>Embryophyta</taxon>
        <taxon>Tracheophyta</taxon>
        <taxon>Spermatophyta</taxon>
        <taxon>Magnoliopsida</taxon>
        <taxon>eudicotyledons</taxon>
        <taxon>Gunneridae</taxon>
        <taxon>Pentapetalae</taxon>
        <taxon>asterids</taxon>
        <taxon>campanulids</taxon>
        <taxon>Asterales</taxon>
        <taxon>Asteraceae</taxon>
        <taxon>Cichorioideae</taxon>
        <taxon>Cichorieae</taxon>
        <taxon>Lactucinae</taxon>
        <taxon>Lactuca</taxon>
    </lineage>
</organism>
<dbReference type="Proteomes" id="UP000235145">
    <property type="component" value="Unassembled WGS sequence"/>
</dbReference>
<keyword evidence="1" id="KW-0812">Transmembrane</keyword>
<accession>A0A9R1V2T3</accession>
<reference evidence="2 3" key="1">
    <citation type="journal article" date="2017" name="Nat. Commun.">
        <title>Genome assembly with in vitro proximity ligation data and whole-genome triplication in lettuce.</title>
        <authorList>
            <person name="Reyes-Chin-Wo S."/>
            <person name="Wang Z."/>
            <person name="Yang X."/>
            <person name="Kozik A."/>
            <person name="Arikit S."/>
            <person name="Song C."/>
            <person name="Xia L."/>
            <person name="Froenicke L."/>
            <person name="Lavelle D.O."/>
            <person name="Truco M.J."/>
            <person name="Xia R."/>
            <person name="Zhu S."/>
            <person name="Xu C."/>
            <person name="Xu H."/>
            <person name="Xu X."/>
            <person name="Cox K."/>
            <person name="Korf I."/>
            <person name="Meyers B.C."/>
            <person name="Michelmore R.W."/>
        </authorList>
    </citation>
    <scope>NUCLEOTIDE SEQUENCE [LARGE SCALE GENOMIC DNA]</scope>
    <source>
        <strain evidence="3">cv. Salinas</strain>
        <tissue evidence="2">Seedlings</tissue>
    </source>
</reference>
<evidence type="ECO:0000313" key="2">
    <source>
        <dbReference type="EMBL" id="KAJ0197258.1"/>
    </source>
</evidence>
<proteinExistence type="predicted"/>
<keyword evidence="1" id="KW-1133">Transmembrane helix</keyword>
<feature type="transmembrane region" description="Helical" evidence="1">
    <location>
        <begin position="83"/>
        <end position="100"/>
    </location>
</feature>
<comment type="caution">
    <text evidence="2">The sequence shown here is derived from an EMBL/GenBank/DDBJ whole genome shotgun (WGS) entry which is preliminary data.</text>
</comment>
<feature type="transmembrane region" description="Helical" evidence="1">
    <location>
        <begin position="46"/>
        <end position="71"/>
    </location>
</feature>
<keyword evidence="1" id="KW-0472">Membrane</keyword>
<evidence type="ECO:0000256" key="1">
    <source>
        <dbReference type="SAM" id="Phobius"/>
    </source>
</evidence>
<name>A0A9R1V2T3_LACSA</name>
<dbReference type="EMBL" id="NBSK02000007">
    <property type="protein sequence ID" value="KAJ0197258.1"/>
    <property type="molecule type" value="Genomic_DNA"/>
</dbReference>
<gene>
    <name evidence="2" type="ORF">LSAT_V11C700344910</name>
</gene>
<keyword evidence="3" id="KW-1185">Reference proteome</keyword>